<feature type="region of interest" description="Disordered" evidence="1">
    <location>
        <begin position="1"/>
        <end position="22"/>
    </location>
</feature>
<dbReference type="Gene3D" id="3.40.140.20">
    <property type="match status" value="2"/>
</dbReference>
<sequence>MRRKLQGQHANNSLGRQNDHYDSYRLNGNSNAVIEDGNEADLYSLQMDMPIKVLNGSPGYINILDGLNAWQLVSELAEATGQPAAASFKHVSPAGAAIGVPLNDTEAQSLMVADLSIDPRRPSLASALARARGADRMSSFGDFIALSQKCDEITARLISREISDGVIAPDYDDQALSMLAKKKNGNYIILRIDPKNLPAEDEVRTIFGLKLKQKRNAAALSTDSFTDVAVGDGGEITAETVDDLLVACVAVKYTQSDAVCFAYRGQVIGMGAGQQSRLNCTRLAGEKAANWWLRQHPRILSLPWRANVRRAEKANIIDAIVAGIRVDDGNSMSLLQPNSIAKNAATEATERQWNNYFATSVKALSQKERKEWLDQFKGVCIASESHFPGRECIDLAKQVLLRTHALGKLYLIMCVY</sequence>
<proteinExistence type="predicted"/>
<dbReference type="SMART" id="SM00798">
    <property type="entry name" value="AICARFT_IMPCHas"/>
    <property type="match status" value="1"/>
</dbReference>
<dbReference type="GO" id="GO:0005829">
    <property type="term" value="C:cytosol"/>
    <property type="evidence" value="ECO:0007669"/>
    <property type="project" value="TreeGrafter"/>
</dbReference>
<dbReference type="InterPro" id="IPR002695">
    <property type="entry name" value="PurH-like"/>
</dbReference>
<evidence type="ECO:0000256" key="1">
    <source>
        <dbReference type="SAM" id="MobiDB-lite"/>
    </source>
</evidence>
<organism evidence="2 3">
    <name type="scientific">Meloidogyne incognita</name>
    <name type="common">Southern root-knot nematode worm</name>
    <name type="synonym">Oxyuris incognita</name>
    <dbReference type="NCBI Taxonomy" id="6306"/>
    <lineage>
        <taxon>Eukaryota</taxon>
        <taxon>Metazoa</taxon>
        <taxon>Ecdysozoa</taxon>
        <taxon>Nematoda</taxon>
        <taxon>Chromadorea</taxon>
        <taxon>Rhabditida</taxon>
        <taxon>Tylenchina</taxon>
        <taxon>Tylenchomorpha</taxon>
        <taxon>Tylenchoidea</taxon>
        <taxon>Meloidogynidae</taxon>
        <taxon>Meloidogyninae</taxon>
        <taxon>Meloidogyne</taxon>
        <taxon>Meloidogyne incognita group</taxon>
    </lineage>
</organism>
<name>A0A914KYM5_MELIC</name>
<dbReference type="GO" id="GO:0003937">
    <property type="term" value="F:IMP cyclohydrolase activity"/>
    <property type="evidence" value="ECO:0007669"/>
    <property type="project" value="InterPro"/>
</dbReference>
<dbReference type="SUPFAM" id="SSF53927">
    <property type="entry name" value="Cytidine deaminase-like"/>
    <property type="match status" value="1"/>
</dbReference>
<protein>
    <submittedName>
        <fullName evidence="3">Phosphoribosylaminoimidazolecarboxamide formyltransferase</fullName>
    </submittedName>
</protein>
<dbReference type="InterPro" id="IPR024051">
    <property type="entry name" value="AICAR_Tfase_dup_dom_sf"/>
</dbReference>
<dbReference type="Gene3D" id="1.10.287.440">
    <property type="match status" value="1"/>
</dbReference>
<dbReference type="NCBIfam" id="NF005492">
    <property type="entry name" value="PRK07106.1"/>
    <property type="match status" value="1"/>
</dbReference>
<keyword evidence="2" id="KW-1185">Reference proteome</keyword>
<evidence type="ECO:0000313" key="3">
    <source>
        <dbReference type="WBParaSite" id="Minc3s00166g06575"/>
    </source>
</evidence>
<dbReference type="Proteomes" id="UP000887563">
    <property type="component" value="Unplaced"/>
</dbReference>
<dbReference type="WBParaSite" id="Minc3s00166g06575">
    <property type="protein sequence ID" value="Minc3s00166g06575"/>
    <property type="gene ID" value="Minc3s00166g06575"/>
</dbReference>
<dbReference type="GO" id="GO:0004643">
    <property type="term" value="F:phosphoribosylaminoimidazolecarboxamide formyltransferase activity"/>
    <property type="evidence" value="ECO:0007669"/>
    <property type="project" value="InterPro"/>
</dbReference>
<reference evidence="3" key="1">
    <citation type="submission" date="2022-11" db="UniProtKB">
        <authorList>
            <consortium name="WormBaseParasite"/>
        </authorList>
    </citation>
    <scope>IDENTIFICATION</scope>
</reference>
<dbReference type="PANTHER" id="PTHR11692">
    <property type="entry name" value="BIFUNCTIONAL PURINE BIOSYNTHESIS PROTEIN PURH"/>
    <property type="match status" value="1"/>
</dbReference>
<dbReference type="AlphaFoldDB" id="A0A914KYM5"/>
<dbReference type="InterPro" id="IPR016193">
    <property type="entry name" value="Cytidine_deaminase-like"/>
</dbReference>
<dbReference type="PANTHER" id="PTHR11692:SF0">
    <property type="entry name" value="BIFUNCTIONAL PURINE BIOSYNTHESIS PROTEIN ATIC"/>
    <property type="match status" value="1"/>
</dbReference>
<accession>A0A914KYM5</accession>
<dbReference type="GO" id="GO:0006189">
    <property type="term" value="P:'de novo' IMP biosynthetic process"/>
    <property type="evidence" value="ECO:0007669"/>
    <property type="project" value="TreeGrafter"/>
</dbReference>
<dbReference type="InterPro" id="IPR024050">
    <property type="entry name" value="AICAR_Tfase_insert_dom_sf"/>
</dbReference>
<evidence type="ECO:0000313" key="2">
    <source>
        <dbReference type="Proteomes" id="UP000887563"/>
    </source>
</evidence>
<dbReference type="Pfam" id="PF01808">
    <property type="entry name" value="AICARFT_IMPCHas"/>
    <property type="match status" value="1"/>
</dbReference>
<dbReference type="FunFam" id="3.40.140.20:FF:000003">
    <property type="entry name" value="Bifunctional purine biosynthesis protein"/>
    <property type="match status" value="1"/>
</dbReference>